<comment type="caution">
    <text evidence="1">The sequence shown here is derived from an EMBL/GenBank/DDBJ whole genome shotgun (WGS) entry which is preliminary data.</text>
</comment>
<accession>A0ABT2FXM4</accession>
<dbReference type="RefSeq" id="WP_259427976.1">
    <property type="nucleotide sequence ID" value="NZ_JANWTC010000006.1"/>
</dbReference>
<gene>
    <name evidence="1" type="ORF">NYP18_09585</name>
</gene>
<evidence type="ECO:0000313" key="2">
    <source>
        <dbReference type="Proteomes" id="UP001205965"/>
    </source>
</evidence>
<evidence type="ECO:0000313" key="1">
    <source>
        <dbReference type="EMBL" id="MCS5479906.1"/>
    </source>
</evidence>
<name>A0ABT2FXM4_9CORY</name>
<sequence length="84" mass="8938">MTDRATARQLLDRVLTVADLIGLPEVHVWAAAEALPYLAVAAGGVKDLPEGFQLRETSEWPAHIVEGGLTWLSCDLPGDLAAMG</sequence>
<dbReference type="Proteomes" id="UP001205965">
    <property type="component" value="Unassembled WGS sequence"/>
</dbReference>
<protein>
    <submittedName>
        <fullName evidence="1">Uncharacterized protein</fullName>
    </submittedName>
</protein>
<proteinExistence type="predicted"/>
<reference evidence="1 2" key="1">
    <citation type="submission" date="2022-08" db="EMBL/GenBank/DDBJ databases">
        <title>YIM 101645 draft genome.</title>
        <authorList>
            <person name="Chen X."/>
        </authorList>
    </citation>
    <scope>NUCLEOTIDE SEQUENCE [LARGE SCALE GENOMIC DNA]</scope>
    <source>
        <strain evidence="1 2">YIM 101645</strain>
    </source>
</reference>
<dbReference type="EMBL" id="JANWTC010000006">
    <property type="protein sequence ID" value="MCS5479906.1"/>
    <property type="molecule type" value="Genomic_DNA"/>
</dbReference>
<keyword evidence="2" id="KW-1185">Reference proteome</keyword>
<organism evidence="1 2">
    <name type="scientific">Corynebacterium lemuris</name>
    <dbReference type="NCBI Taxonomy" id="1859292"/>
    <lineage>
        <taxon>Bacteria</taxon>
        <taxon>Bacillati</taxon>
        <taxon>Actinomycetota</taxon>
        <taxon>Actinomycetes</taxon>
        <taxon>Mycobacteriales</taxon>
        <taxon>Corynebacteriaceae</taxon>
        <taxon>Corynebacterium</taxon>
    </lineage>
</organism>